<dbReference type="CDD" id="cd06582">
    <property type="entry name" value="TM_PBP1_LivH_like"/>
    <property type="match status" value="1"/>
</dbReference>
<dbReference type="InterPro" id="IPR052157">
    <property type="entry name" value="BCAA_transport_permease"/>
</dbReference>
<dbReference type="Pfam" id="PF02653">
    <property type="entry name" value="BPD_transp_2"/>
    <property type="match status" value="1"/>
</dbReference>
<reference evidence="10" key="1">
    <citation type="submission" date="2018-05" db="EMBL/GenBank/DDBJ databases">
        <authorList>
            <person name="Lanie J.A."/>
            <person name="Ng W.-L."/>
            <person name="Kazmierczak K.M."/>
            <person name="Andrzejewski T.M."/>
            <person name="Davidsen T.M."/>
            <person name="Wayne K.J."/>
            <person name="Tettelin H."/>
            <person name="Glass J.I."/>
            <person name="Rusch D."/>
            <person name="Podicherti R."/>
            <person name="Tsui H.-C.T."/>
            <person name="Winkler M.E."/>
        </authorList>
    </citation>
    <scope>NUCLEOTIDE SEQUENCE</scope>
</reference>
<evidence type="ECO:0000256" key="6">
    <source>
        <dbReference type="ARBA" id="ARBA00022989"/>
    </source>
</evidence>
<evidence type="ECO:0000256" key="2">
    <source>
        <dbReference type="ARBA" id="ARBA00022448"/>
    </source>
</evidence>
<feature type="transmembrane region" description="Helical" evidence="9">
    <location>
        <begin position="64"/>
        <end position="88"/>
    </location>
</feature>
<evidence type="ECO:0000313" key="10">
    <source>
        <dbReference type="EMBL" id="SVC25465.1"/>
    </source>
</evidence>
<evidence type="ECO:0000256" key="8">
    <source>
        <dbReference type="ARBA" id="ARBA00037998"/>
    </source>
</evidence>
<protein>
    <recommendedName>
        <fullName evidence="11">Branched-chain amino acid ABC transporter permease</fullName>
    </recommendedName>
</protein>
<evidence type="ECO:0000256" key="5">
    <source>
        <dbReference type="ARBA" id="ARBA00022970"/>
    </source>
</evidence>
<keyword evidence="5" id="KW-0029">Amino-acid transport</keyword>
<evidence type="ECO:0008006" key="11">
    <source>
        <dbReference type="Google" id="ProtNLM"/>
    </source>
</evidence>
<evidence type="ECO:0000256" key="9">
    <source>
        <dbReference type="SAM" id="Phobius"/>
    </source>
</evidence>
<dbReference type="PANTHER" id="PTHR11795:SF442">
    <property type="entry name" value="ABC TRANSPORTER ATP-BINDING PROTEIN"/>
    <property type="match status" value="1"/>
</dbReference>
<sequence>MISVLNEVITVLAFGLAFSMLLFIISVGLSITMGLMGFANLAHGSFAMAGGYITVTLVNDKGVSFAVSLVIAFLVVALISIVFERVLYRHLYRRSEMDQVLLTIGIVFASIAAVTFIWGPLPKLIQTPDYLKGSVDLILVIIPKYQAFMIVAGATIVAALFYGLERTRIGAQIRAAVDNRRMAESCGINTGRIFTWTFALGSGM</sequence>
<dbReference type="PANTHER" id="PTHR11795">
    <property type="entry name" value="BRANCHED-CHAIN AMINO ACID TRANSPORT SYSTEM PERMEASE PROTEIN LIVH"/>
    <property type="match status" value="1"/>
</dbReference>
<feature type="transmembrane region" description="Helical" evidence="9">
    <location>
        <begin position="100"/>
        <end position="121"/>
    </location>
</feature>
<keyword evidence="3" id="KW-1003">Cell membrane</keyword>
<keyword evidence="7 9" id="KW-0472">Membrane</keyword>
<evidence type="ECO:0000256" key="4">
    <source>
        <dbReference type="ARBA" id="ARBA00022692"/>
    </source>
</evidence>
<accession>A0A382KPH0</accession>
<evidence type="ECO:0000256" key="7">
    <source>
        <dbReference type="ARBA" id="ARBA00023136"/>
    </source>
</evidence>
<feature type="non-terminal residue" evidence="10">
    <location>
        <position position="204"/>
    </location>
</feature>
<keyword evidence="2" id="KW-0813">Transport</keyword>
<dbReference type="GO" id="GO:0022857">
    <property type="term" value="F:transmembrane transporter activity"/>
    <property type="evidence" value="ECO:0007669"/>
    <property type="project" value="InterPro"/>
</dbReference>
<comment type="similarity">
    <text evidence="8">Belongs to the binding-protein-dependent transport system permease family. LivHM subfamily.</text>
</comment>
<gene>
    <name evidence="10" type="ORF">METZ01_LOCUS278319</name>
</gene>
<proteinExistence type="inferred from homology"/>
<dbReference type="GO" id="GO:0005886">
    <property type="term" value="C:plasma membrane"/>
    <property type="evidence" value="ECO:0007669"/>
    <property type="project" value="UniProtKB-SubCell"/>
</dbReference>
<comment type="subcellular location">
    <subcellularLocation>
        <location evidence="1">Cell membrane</location>
        <topology evidence="1">Multi-pass membrane protein</topology>
    </subcellularLocation>
</comment>
<dbReference type="EMBL" id="UINC01081527">
    <property type="protein sequence ID" value="SVC25465.1"/>
    <property type="molecule type" value="Genomic_DNA"/>
</dbReference>
<name>A0A382KPH0_9ZZZZ</name>
<evidence type="ECO:0000256" key="1">
    <source>
        <dbReference type="ARBA" id="ARBA00004651"/>
    </source>
</evidence>
<keyword evidence="6 9" id="KW-1133">Transmembrane helix</keyword>
<dbReference type="AlphaFoldDB" id="A0A382KPH0"/>
<keyword evidence="4 9" id="KW-0812">Transmembrane</keyword>
<dbReference type="InterPro" id="IPR001851">
    <property type="entry name" value="ABC_transp_permease"/>
</dbReference>
<feature type="transmembrane region" description="Helical" evidence="9">
    <location>
        <begin position="12"/>
        <end position="31"/>
    </location>
</feature>
<feature type="transmembrane region" description="Helical" evidence="9">
    <location>
        <begin position="141"/>
        <end position="164"/>
    </location>
</feature>
<evidence type="ECO:0000256" key="3">
    <source>
        <dbReference type="ARBA" id="ARBA00022475"/>
    </source>
</evidence>
<dbReference type="GO" id="GO:0006865">
    <property type="term" value="P:amino acid transport"/>
    <property type="evidence" value="ECO:0007669"/>
    <property type="project" value="UniProtKB-KW"/>
</dbReference>
<organism evidence="10">
    <name type="scientific">marine metagenome</name>
    <dbReference type="NCBI Taxonomy" id="408172"/>
    <lineage>
        <taxon>unclassified sequences</taxon>
        <taxon>metagenomes</taxon>
        <taxon>ecological metagenomes</taxon>
    </lineage>
</organism>